<comment type="caution">
    <text evidence="1">The sequence shown here is derived from an EMBL/GenBank/DDBJ whole genome shotgun (WGS) entry which is preliminary data.</text>
</comment>
<organism evidence="1 2">
    <name type="scientific">Paenibacillus turicensis</name>
    <dbReference type="NCBI Taxonomy" id="160487"/>
    <lineage>
        <taxon>Bacteria</taxon>
        <taxon>Bacillati</taxon>
        <taxon>Bacillota</taxon>
        <taxon>Bacilli</taxon>
        <taxon>Bacillales</taxon>
        <taxon>Paenibacillaceae</taxon>
        <taxon>Paenibacillus</taxon>
    </lineage>
</organism>
<dbReference type="Proteomes" id="UP001519272">
    <property type="component" value="Unassembled WGS sequence"/>
</dbReference>
<gene>
    <name evidence="1" type="ORF">J2Z32_000393</name>
</gene>
<reference evidence="1 2" key="1">
    <citation type="submission" date="2021-03" db="EMBL/GenBank/DDBJ databases">
        <title>Genomic Encyclopedia of Type Strains, Phase IV (KMG-IV): sequencing the most valuable type-strain genomes for metagenomic binning, comparative biology and taxonomic classification.</title>
        <authorList>
            <person name="Goeker M."/>
        </authorList>
    </citation>
    <scope>NUCLEOTIDE SEQUENCE [LARGE SCALE GENOMIC DNA]</scope>
    <source>
        <strain evidence="1 2">DSM 14349</strain>
    </source>
</reference>
<evidence type="ECO:0000313" key="2">
    <source>
        <dbReference type="Proteomes" id="UP001519272"/>
    </source>
</evidence>
<proteinExistence type="predicted"/>
<keyword evidence="2" id="KW-1185">Reference proteome</keyword>
<evidence type="ECO:0008006" key="3">
    <source>
        <dbReference type="Google" id="ProtNLM"/>
    </source>
</evidence>
<protein>
    <recommendedName>
        <fullName evidence="3">Group-specific protein</fullName>
    </recommendedName>
</protein>
<sequence length="168" mass="19667">MKIQIEYGENIIVAVVVRKKWSWYVTEKEYWFLDLIKLEKAFLIKGYQLPNLGDYSDRFDIGVLDENSADKFLNEISESKVSLVELRELVLKLACGSKESENFPTELTPSLLVDFDNKLLMSYFPEPASFENYIPDGWDGVYENFLDKVPMQERYWVIDGIDYFCGKL</sequence>
<dbReference type="RefSeq" id="WP_210087441.1">
    <property type="nucleotide sequence ID" value="NZ_JAGGKG010000001.1"/>
</dbReference>
<accession>A0ABS4FMN0</accession>
<evidence type="ECO:0000313" key="1">
    <source>
        <dbReference type="EMBL" id="MBP1903781.1"/>
    </source>
</evidence>
<name>A0ABS4FMN0_9BACL</name>
<dbReference type="EMBL" id="JAGGKG010000001">
    <property type="protein sequence ID" value="MBP1903781.1"/>
    <property type="molecule type" value="Genomic_DNA"/>
</dbReference>